<reference evidence="4" key="1">
    <citation type="journal article" date="2018" name="Genome Biol. Evol.">
        <title>Genomics and development of Lentinus tigrinus, a white-rot wood-decaying mushroom with dimorphic fruiting bodies.</title>
        <authorList>
            <person name="Wu B."/>
            <person name="Xu Z."/>
            <person name="Knudson A."/>
            <person name="Carlson A."/>
            <person name="Chen N."/>
            <person name="Kovaka S."/>
            <person name="LaButti K."/>
            <person name="Lipzen A."/>
            <person name="Pennachio C."/>
            <person name="Riley R."/>
            <person name="Schakwitz W."/>
            <person name="Umezawa K."/>
            <person name="Ohm R.A."/>
            <person name="Grigoriev I.V."/>
            <person name="Nagy L.G."/>
            <person name="Gibbons J."/>
            <person name="Hibbett D."/>
        </authorList>
    </citation>
    <scope>NUCLEOTIDE SEQUENCE [LARGE SCALE GENOMIC DNA]</scope>
    <source>
        <strain evidence="4">ALCF2SS1-6</strain>
    </source>
</reference>
<feature type="region of interest" description="Disordered" evidence="2">
    <location>
        <begin position="479"/>
        <end position="507"/>
    </location>
</feature>
<proteinExistence type="predicted"/>
<feature type="compositionally biased region" description="Low complexity" evidence="2">
    <location>
        <begin position="479"/>
        <end position="496"/>
    </location>
</feature>
<keyword evidence="3" id="KW-1133">Transmembrane helix</keyword>
<feature type="transmembrane region" description="Helical" evidence="3">
    <location>
        <begin position="25"/>
        <end position="43"/>
    </location>
</feature>
<keyword evidence="5" id="KW-1185">Reference proteome</keyword>
<feature type="region of interest" description="Disordered" evidence="2">
    <location>
        <begin position="410"/>
        <end position="439"/>
    </location>
</feature>
<evidence type="ECO:0000256" key="3">
    <source>
        <dbReference type="SAM" id="Phobius"/>
    </source>
</evidence>
<sequence>MNVSLRLPQGEDYRENVLFSLSNPSSVSLLGALLAILSLLGFASNLASTWLFLLITLSTTSVPYYLSIFALVFALLRHSSTVFTTQANKIRSLEAHLQAHQAEERRLRLYAIDRDQAVWRLLGKLDNARAKSSEQSDRIAALESGLCTAKMKLVDKDLALKEKDAVNLEQATTIRSLEVRAKERKTALLAACSSMANTDAALTETKADLHEAKDLIRQACFRIEDLEAQLDSANLQAVANDTVPEKALARVTAALKEESDSNQKLNAALIAKDNIISNIEIARNEVCLTSQAQGKTIEELVSKVKVLEEDRASHQEEFMRQNARIAVQDDELARKTAELDDTQAGIAQLKTEVETLSQQCDYLSNETIIRSWELTAQESRWHAQEEAMRKIIHDLCTILEEAGVLSSCNTVSTSDHTVRPDDLANGKKSRKKRDVKSRKQTWTVAADTVNINPCPTSSSWSSSASASTLAASPASAARSSATFDDPASPMSSASAAETNTSCRPSNSCTTLQDAQQDLGLLDDSLDIESLLGMIRLSVSSDMLLDIELNFPSWTALSPSTSLVA</sequence>
<dbReference type="Proteomes" id="UP000313359">
    <property type="component" value="Unassembled WGS sequence"/>
</dbReference>
<feature type="compositionally biased region" description="Polar residues" evidence="2">
    <location>
        <begin position="497"/>
        <end position="507"/>
    </location>
</feature>
<dbReference type="EMBL" id="ML122263">
    <property type="protein sequence ID" value="RPD60973.1"/>
    <property type="molecule type" value="Genomic_DNA"/>
</dbReference>
<feature type="compositionally biased region" description="Basic and acidic residues" evidence="2">
    <location>
        <begin position="416"/>
        <end position="425"/>
    </location>
</feature>
<dbReference type="AlphaFoldDB" id="A0A5C2SB42"/>
<keyword evidence="1" id="KW-0175">Coiled coil</keyword>
<gene>
    <name evidence="4" type="ORF">L227DRAFT_563010</name>
</gene>
<evidence type="ECO:0000256" key="2">
    <source>
        <dbReference type="SAM" id="MobiDB-lite"/>
    </source>
</evidence>
<keyword evidence="3" id="KW-0472">Membrane</keyword>
<evidence type="ECO:0000256" key="1">
    <source>
        <dbReference type="SAM" id="Coils"/>
    </source>
</evidence>
<feature type="coiled-coil region" evidence="1">
    <location>
        <begin position="209"/>
        <end position="236"/>
    </location>
</feature>
<protein>
    <submittedName>
        <fullName evidence="4">Uncharacterized protein</fullName>
    </submittedName>
</protein>
<keyword evidence="3" id="KW-0812">Transmembrane</keyword>
<feature type="compositionally biased region" description="Basic residues" evidence="2">
    <location>
        <begin position="427"/>
        <end position="439"/>
    </location>
</feature>
<accession>A0A5C2SB42</accession>
<evidence type="ECO:0000313" key="5">
    <source>
        <dbReference type="Proteomes" id="UP000313359"/>
    </source>
</evidence>
<organism evidence="4 5">
    <name type="scientific">Lentinus tigrinus ALCF2SS1-6</name>
    <dbReference type="NCBI Taxonomy" id="1328759"/>
    <lineage>
        <taxon>Eukaryota</taxon>
        <taxon>Fungi</taxon>
        <taxon>Dikarya</taxon>
        <taxon>Basidiomycota</taxon>
        <taxon>Agaricomycotina</taxon>
        <taxon>Agaricomycetes</taxon>
        <taxon>Polyporales</taxon>
        <taxon>Polyporaceae</taxon>
        <taxon>Lentinus</taxon>
    </lineage>
</organism>
<feature type="transmembrane region" description="Helical" evidence="3">
    <location>
        <begin position="50"/>
        <end position="76"/>
    </location>
</feature>
<feature type="coiled-coil region" evidence="1">
    <location>
        <begin position="297"/>
        <end position="366"/>
    </location>
</feature>
<evidence type="ECO:0000313" key="4">
    <source>
        <dbReference type="EMBL" id="RPD60973.1"/>
    </source>
</evidence>
<name>A0A5C2SB42_9APHY</name>